<dbReference type="Pfam" id="PF00156">
    <property type="entry name" value="Pribosyltran"/>
    <property type="match status" value="1"/>
</dbReference>
<comment type="catalytic activity">
    <reaction evidence="1 11">
        <text>AMP + diphosphate = 5-phospho-alpha-D-ribose 1-diphosphate + adenine</text>
        <dbReference type="Rhea" id="RHEA:16609"/>
        <dbReference type="ChEBI" id="CHEBI:16708"/>
        <dbReference type="ChEBI" id="CHEBI:33019"/>
        <dbReference type="ChEBI" id="CHEBI:58017"/>
        <dbReference type="ChEBI" id="CHEBI:456215"/>
        <dbReference type="EC" id="2.4.2.7"/>
    </reaction>
</comment>
<evidence type="ECO:0000313" key="13">
    <source>
        <dbReference type="EMBL" id="QQB45639.1"/>
    </source>
</evidence>
<keyword evidence="8 11" id="KW-0328">Glycosyltransferase</keyword>
<comment type="subcellular location">
    <subcellularLocation>
        <location evidence="3 11">Cytoplasm</location>
    </subcellularLocation>
</comment>
<comment type="pathway">
    <text evidence="4 11">Purine metabolism; AMP biosynthesis via salvage pathway; AMP from adenine: step 1/1.</text>
</comment>
<keyword evidence="9 11" id="KW-0808">Transferase</keyword>
<dbReference type="GO" id="GO:0006166">
    <property type="term" value="P:purine ribonucleoside salvage"/>
    <property type="evidence" value="ECO:0007669"/>
    <property type="project" value="UniProtKB-KW"/>
</dbReference>
<dbReference type="Proteomes" id="UP000596145">
    <property type="component" value="Chromosome"/>
</dbReference>
<evidence type="ECO:0000259" key="12">
    <source>
        <dbReference type="Pfam" id="PF00156"/>
    </source>
</evidence>
<evidence type="ECO:0000256" key="11">
    <source>
        <dbReference type="HAMAP-Rule" id="MF_00004"/>
    </source>
</evidence>
<dbReference type="InterPro" id="IPR050054">
    <property type="entry name" value="UPRTase/APRTase"/>
</dbReference>
<dbReference type="EC" id="2.4.2.7" evidence="6 11"/>
<evidence type="ECO:0000256" key="10">
    <source>
        <dbReference type="ARBA" id="ARBA00022726"/>
    </source>
</evidence>
<evidence type="ECO:0000256" key="1">
    <source>
        <dbReference type="ARBA" id="ARBA00000868"/>
    </source>
</evidence>
<dbReference type="RefSeq" id="WP_005389885.1">
    <property type="nucleotide sequence ID" value="NZ_CP066007.1"/>
</dbReference>
<dbReference type="InterPro" id="IPR000836">
    <property type="entry name" value="PRTase_dom"/>
</dbReference>
<evidence type="ECO:0000256" key="3">
    <source>
        <dbReference type="ARBA" id="ARBA00004496"/>
    </source>
</evidence>
<evidence type="ECO:0000256" key="4">
    <source>
        <dbReference type="ARBA" id="ARBA00004659"/>
    </source>
</evidence>
<evidence type="ECO:0000256" key="6">
    <source>
        <dbReference type="ARBA" id="ARBA00011893"/>
    </source>
</evidence>
<comment type="subunit">
    <text evidence="11">Homodimer.</text>
</comment>
<dbReference type="CDD" id="cd06223">
    <property type="entry name" value="PRTases_typeI"/>
    <property type="match status" value="1"/>
</dbReference>
<dbReference type="GO" id="GO:0016208">
    <property type="term" value="F:AMP binding"/>
    <property type="evidence" value="ECO:0007669"/>
    <property type="project" value="TreeGrafter"/>
</dbReference>
<dbReference type="GeneID" id="92760178"/>
<dbReference type="FunFam" id="3.40.50.2020:FF:000021">
    <property type="entry name" value="Adenine phosphoribosyltransferase"/>
    <property type="match status" value="1"/>
</dbReference>
<dbReference type="Gene3D" id="3.40.50.2020">
    <property type="match status" value="1"/>
</dbReference>
<dbReference type="SUPFAM" id="SSF53271">
    <property type="entry name" value="PRTase-like"/>
    <property type="match status" value="1"/>
</dbReference>
<evidence type="ECO:0000313" key="15">
    <source>
        <dbReference type="Proteomes" id="UP000596145"/>
    </source>
</evidence>
<dbReference type="GO" id="GO:0002055">
    <property type="term" value="F:adenine binding"/>
    <property type="evidence" value="ECO:0007669"/>
    <property type="project" value="TreeGrafter"/>
</dbReference>
<evidence type="ECO:0000256" key="7">
    <source>
        <dbReference type="ARBA" id="ARBA00022490"/>
    </source>
</evidence>
<gene>
    <name evidence="11" type="primary">apt</name>
    <name evidence="13" type="ORF">I6I10_09020</name>
    <name evidence="14" type="ORF">I6J21_07120</name>
</gene>
<dbReference type="InterPro" id="IPR029057">
    <property type="entry name" value="PRTase-like"/>
</dbReference>
<evidence type="ECO:0000256" key="2">
    <source>
        <dbReference type="ARBA" id="ARBA00003968"/>
    </source>
</evidence>
<evidence type="ECO:0000256" key="8">
    <source>
        <dbReference type="ARBA" id="ARBA00022676"/>
    </source>
</evidence>
<dbReference type="EMBL" id="CP069534">
    <property type="protein sequence ID" value="QRP69607.1"/>
    <property type="molecule type" value="Genomic_DNA"/>
</dbReference>
<evidence type="ECO:0000313" key="14">
    <source>
        <dbReference type="EMBL" id="QRP69607.1"/>
    </source>
</evidence>
<reference evidence="13 15" key="1">
    <citation type="submission" date="2020-12" db="EMBL/GenBank/DDBJ databases">
        <title>FDA dAtabase for Regulatory Grade micrObial Sequences (FDA-ARGOS): Supporting development and validation of Infectious Disease Dx tests.</title>
        <authorList>
            <person name="Sproer C."/>
            <person name="Gronow S."/>
            <person name="Severitt S."/>
            <person name="Schroder I."/>
            <person name="Tallon L."/>
            <person name="Sadzewicz L."/>
            <person name="Zhao X."/>
            <person name="Boylan J."/>
            <person name="Ott S."/>
            <person name="Bowen H."/>
            <person name="Vavikolanu K."/>
            <person name="Mehta A."/>
            <person name="Aluvathingal J."/>
            <person name="Nadendla S."/>
            <person name="Lowell S."/>
            <person name="Myers T."/>
            <person name="Yan Y."/>
            <person name="Sichtig H."/>
        </authorList>
    </citation>
    <scope>NUCLEOTIDE SEQUENCE [LARGE SCALE GENOMIC DNA]</scope>
    <source>
        <strain evidence="13 15">FDAARGOS_1053</strain>
        <strain evidence="14">FDAARGOS_1191</strain>
    </source>
</reference>
<dbReference type="GO" id="GO:0003999">
    <property type="term" value="F:adenine phosphoribosyltransferase activity"/>
    <property type="evidence" value="ECO:0007669"/>
    <property type="project" value="UniProtKB-UniRule"/>
</dbReference>
<organism evidence="13 15">
    <name type="scientific">Corynebacterium glucuronolyticum</name>
    <dbReference type="NCBI Taxonomy" id="39791"/>
    <lineage>
        <taxon>Bacteria</taxon>
        <taxon>Bacillati</taxon>
        <taxon>Actinomycetota</taxon>
        <taxon>Actinomycetes</taxon>
        <taxon>Mycobacteriales</taxon>
        <taxon>Corynebacteriaceae</taxon>
        <taxon>Corynebacterium</taxon>
    </lineage>
</organism>
<sequence>MTFNTAREALDELTRHVPGFPEEGVVFEDLTPVFANAKAFTLVIDELASFSQKLGGEVVAGLDARGFLVGSAVAYKLGQGCLAVRKKGKLPPPVITEEYTLEYGTAALEIPAEGIDIQGKKIVLIDDVLATGGTLMAATELVQQAGGEVVGYVVILEVDGLGGREKLGNAPLLVLSVDGE</sequence>
<protein>
    <recommendedName>
        <fullName evidence="6 11">Adenine phosphoribosyltransferase</fullName>
        <shortName evidence="11">APRT</shortName>
        <ecNumber evidence="6 11">2.4.2.7</ecNumber>
    </recommendedName>
</protein>
<dbReference type="PANTHER" id="PTHR32315">
    <property type="entry name" value="ADENINE PHOSPHORIBOSYLTRANSFERASE"/>
    <property type="match status" value="1"/>
</dbReference>
<dbReference type="OrthoDB" id="9803963at2"/>
<dbReference type="UniPathway" id="UPA00588">
    <property type="reaction ID" value="UER00646"/>
</dbReference>
<dbReference type="GO" id="GO:0044209">
    <property type="term" value="P:AMP salvage"/>
    <property type="evidence" value="ECO:0007669"/>
    <property type="project" value="UniProtKB-UniRule"/>
</dbReference>
<evidence type="ECO:0000256" key="9">
    <source>
        <dbReference type="ARBA" id="ARBA00022679"/>
    </source>
</evidence>
<comment type="function">
    <text evidence="2 11">Catalyzes a salvage reaction resulting in the formation of AMP, that is energically less costly than de novo synthesis.</text>
</comment>
<accession>A0A7T4EE06</accession>
<dbReference type="Proteomes" id="UP000617681">
    <property type="component" value="Chromosome"/>
</dbReference>
<dbReference type="GO" id="GO:0005737">
    <property type="term" value="C:cytoplasm"/>
    <property type="evidence" value="ECO:0007669"/>
    <property type="project" value="UniProtKB-SubCell"/>
</dbReference>
<dbReference type="NCBIfam" id="NF002636">
    <property type="entry name" value="PRK02304.1-5"/>
    <property type="match status" value="1"/>
</dbReference>
<evidence type="ECO:0000256" key="5">
    <source>
        <dbReference type="ARBA" id="ARBA00008391"/>
    </source>
</evidence>
<dbReference type="PANTHER" id="PTHR32315:SF3">
    <property type="entry name" value="ADENINE PHOSPHORIBOSYLTRANSFERASE"/>
    <property type="match status" value="1"/>
</dbReference>
<dbReference type="EMBL" id="CP066007">
    <property type="protein sequence ID" value="QQB45639.1"/>
    <property type="molecule type" value="Genomic_DNA"/>
</dbReference>
<dbReference type="AlphaFoldDB" id="A0A7T4EE06"/>
<name>A0A7T4EE06_9CORY</name>
<dbReference type="HAMAP" id="MF_00004">
    <property type="entry name" value="Aden_phosphoribosyltr"/>
    <property type="match status" value="1"/>
</dbReference>
<comment type="similarity">
    <text evidence="5 11">Belongs to the purine/pyrimidine phosphoribosyltransferase family.</text>
</comment>
<dbReference type="InterPro" id="IPR005764">
    <property type="entry name" value="Ade_phspho_trans"/>
</dbReference>
<proteinExistence type="inferred from homology"/>
<dbReference type="NCBIfam" id="NF002634">
    <property type="entry name" value="PRK02304.1-3"/>
    <property type="match status" value="1"/>
</dbReference>
<keyword evidence="10 11" id="KW-0660">Purine salvage</keyword>
<keyword evidence="7 11" id="KW-0963">Cytoplasm</keyword>
<feature type="domain" description="Phosphoribosyltransferase" evidence="12">
    <location>
        <begin position="44"/>
        <end position="157"/>
    </location>
</feature>
<dbReference type="GO" id="GO:0006168">
    <property type="term" value="P:adenine salvage"/>
    <property type="evidence" value="ECO:0007669"/>
    <property type="project" value="InterPro"/>
</dbReference>